<dbReference type="EMBL" id="JANPWB010000011">
    <property type="protein sequence ID" value="KAJ1122650.1"/>
    <property type="molecule type" value="Genomic_DNA"/>
</dbReference>
<organism evidence="2 3">
    <name type="scientific">Pleurodeles waltl</name>
    <name type="common">Iberian ribbed newt</name>
    <dbReference type="NCBI Taxonomy" id="8319"/>
    <lineage>
        <taxon>Eukaryota</taxon>
        <taxon>Metazoa</taxon>
        <taxon>Chordata</taxon>
        <taxon>Craniata</taxon>
        <taxon>Vertebrata</taxon>
        <taxon>Euteleostomi</taxon>
        <taxon>Amphibia</taxon>
        <taxon>Batrachia</taxon>
        <taxon>Caudata</taxon>
        <taxon>Salamandroidea</taxon>
        <taxon>Salamandridae</taxon>
        <taxon>Pleurodelinae</taxon>
        <taxon>Pleurodeles</taxon>
    </lineage>
</organism>
<evidence type="ECO:0000256" key="1">
    <source>
        <dbReference type="SAM" id="MobiDB-lite"/>
    </source>
</evidence>
<feature type="region of interest" description="Disordered" evidence="1">
    <location>
        <begin position="136"/>
        <end position="169"/>
    </location>
</feature>
<protein>
    <submittedName>
        <fullName evidence="2">Uncharacterized protein</fullName>
    </submittedName>
</protein>
<feature type="region of interest" description="Disordered" evidence="1">
    <location>
        <begin position="1"/>
        <end position="37"/>
    </location>
</feature>
<evidence type="ECO:0000313" key="2">
    <source>
        <dbReference type="EMBL" id="KAJ1122650.1"/>
    </source>
</evidence>
<dbReference type="AlphaFoldDB" id="A0AAV7P643"/>
<sequence length="214" mass="23439">MQKTAALTGEILQESESIQKSDAERLPCPSGPLTRLRPYRLTEPVPRVRKRRAPGERFPCFCEGGSQPRPVFAEAHLKCAVFCAPRAQADEDRRDSVVIVYPGGLERFEECPGVTSRHPLPQLGFGAAQWRRNPVPPGRGWRAANDHRRRGPGVSSHATRMRAAASCTPTMGGEPKRYPLFGSRVRASLAVLSSLPGPIEERSAGQCTLAYAGR</sequence>
<comment type="caution">
    <text evidence="2">The sequence shown here is derived from an EMBL/GenBank/DDBJ whole genome shotgun (WGS) entry which is preliminary data.</text>
</comment>
<evidence type="ECO:0000313" key="3">
    <source>
        <dbReference type="Proteomes" id="UP001066276"/>
    </source>
</evidence>
<gene>
    <name evidence="2" type="ORF">NDU88_001135</name>
</gene>
<name>A0AAV7P643_PLEWA</name>
<accession>A0AAV7P643</accession>
<proteinExistence type="predicted"/>
<keyword evidence="3" id="KW-1185">Reference proteome</keyword>
<reference evidence="2" key="1">
    <citation type="journal article" date="2022" name="bioRxiv">
        <title>Sequencing and chromosome-scale assembly of the giantPleurodeles waltlgenome.</title>
        <authorList>
            <person name="Brown T."/>
            <person name="Elewa A."/>
            <person name="Iarovenko S."/>
            <person name="Subramanian E."/>
            <person name="Araus A.J."/>
            <person name="Petzold A."/>
            <person name="Susuki M."/>
            <person name="Suzuki K.-i.T."/>
            <person name="Hayashi T."/>
            <person name="Toyoda A."/>
            <person name="Oliveira C."/>
            <person name="Osipova E."/>
            <person name="Leigh N.D."/>
            <person name="Simon A."/>
            <person name="Yun M.H."/>
        </authorList>
    </citation>
    <scope>NUCLEOTIDE SEQUENCE</scope>
    <source>
        <strain evidence="2">20211129_DDA</strain>
        <tissue evidence="2">Liver</tissue>
    </source>
</reference>
<dbReference type="Proteomes" id="UP001066276">
    <property type="component" value="Chromosome 7"/>
</dbReference>